<evidence type="ECO:0000259" key="17">
    <source>
        <dbReference type="Pfam" id="PF08453"/>
    </source>
</evidence>
<keyword evidence="5" id="KW-0964">Secreted</keyword>
<dbReference type="GO" id="GO:0005509">
    <property type="term" value="F:calcium ion binding"/>
    <property type="evidence" value="ECO:0007669"/>
    <property type="project" value="InterPro"/>
</dbReference>
<dbReference type="InterPro" id="IPR002169">
    <property type="entry name" value="Peptidase_M9A/M9B"/>
</dbReference>
<evidence type="ECO:0000256" key="10">
    <source>
        <dbReference type="ARBA" id="ARBA00022833"/>
    </source>
</evidence>
<feature type="chain" id="PRO_5009178990" description="microbial collagenase" evidence="15">
    <location>
        <begin position="36"/>
        <end position="986"/>
    </location>
</feature>
<comment type="caution">
    <text evidence="18">The sequence shown here is derived from an EMBL/GenBank/DDBJ whole genome shotgun (WGS) entry which is preliminary data.</text>
</comment>
<keyword evidence="8 15" id="KW-0732">Signal</keyword>
<evidence type="ECO:0000256" key="3">
    <source>
        <dbReference type="ARBA" id="ARBA00004613"/>
    </source>
</evidence>
<evidence type="ECO:0000256" key="13">
    <source>
        <dbReference type="PIRSR" id="PIRSR602169-1"/>
    </source>
</evidence>
<keyword evidence="7" id="KW-0479">Metal-binding</keyword>
<evidence type="ECO:0000256" key="7">
    <source>
        <dbReference type="ARBA" id="ARBA00022723"/>
    </source>
</evidence>
<feature type="compositionally biased region" description="Acidic residues" evidence="14">
    <location>
        <begin position="663"/>
        <end position="689"/>
    </location>
</feature>
<dbReference type="PANTHER" id="PTHR13062:SF9">
    <property type="entry name" value="MICROBIAL COLLAGENASE"/>
    <property type="match status" value="1"/>
</dbReference>
<protein>
    <recommendedName>
        <fullName evidence="4">microbial collagenase</fullName>
        <ecNumber evidence="4">3.4.24.3</ecNumber>
    </recommendedName>
</protein>
<dbReference type="Proteomes" id="UP000095230">
    <property type="component" value="Unassembled WGS sequence"/>
</dbReference>
<dbReference type="AlphaFoldDB" id="A0A1E5IQ23"/>
<evidence type="ECO:0000256" key="15">
    <source>
        <dbReference type="SAM" id="SignalP"/>
    </source>
</evidence>
<dbReference type="InterPro" id="IPR028974">
    <property type="entry name" value="TSP_type-3_rpt"/>
</dbReference>
<keyword evidence="6" id="KW-0645">Protease</keyword>
<evidence type="ECO:0000256" key="6">
    <source>
        <dbReference type="ARBA" id="ARBA00022670"/>
    </source>
</evidence>
<dbReference type="SUPFAM" id="SSF103647">
    <property type="entry name" value="TSP type-3 repeat"/>
    <property type="match status" value="1"/>
</dbReference>
<keyword evidence="9" id="KW-0378">Hydrolase</keyword>
<reference evidence="18 19" key="1">
    <citation type="submission" date="2016-07" db="EMBL/GenBank/DDBJ databases">
        <title>Whole-genome of two Shewanella species isolated from a digestive organ of sea cucumber Apostichopus japonicus Selenka 1867.</title>
        <authorList>
            <person name="Hong H.-H."/>
            <person name="Choi H."/>
            <person name="Cheon S."/>
            <person name="Oh J.-S."/>
            <person name="Lee H.-G."/>
            <person name="Park C."/>
        </authorList>
    </citation>
    <scope>NUCLEOTIDE SEQUENCE [LARGE SCALE GENOMIC DNA]</scope>
    <source>
        <strain evidence="18 19">CSB03KR</strain>
    </source>
</reference>
<dbReference type="RefSeq" id="WP_069672018.1">
    <property type="nucleotide sequence ID" value="NZ_MCBT01000048.1"/>
</dbReference>
<sequence>MKIVKPRITNRHRFRQSIIAMACSVAIMPSMAALASEHSSLTAPTQQINPKEQTVTSSQARFNKEARKPKGSSRLAHHVPTLESKSKTVTGLPGMVGAMGVGGPEAEVDPCNGYSQFDGLTGQALYDFVRQAEFSCISELYSKNDATSIAAYQAQNVIDVANLAKANAATYDSTSGSEMLNLFYFLRGAFYIEYYNDGLTYNDTLPADALRDLLIEYSKNPAMSDTGAMQGNTLQEFFISWDSADSFYEAVPAITAYLNGFSESHLAESQHRSALTKALTTLYNGNWDATYTKASMEYDALRAALLKVATSDYIINSAYNWESTDAFHEFGRFYEYQEYWALPASLKTDLNSGVQTYMNKFERLSKEWADAAGYLDYYNPGQCEAFGICGWADELENTVLSIQYSCSDTINIRAQEMSNAELQQSCDLMGGEEILFHDILATGNQPVADDLNTNLEVNIFNSYDDYDQYAGTIFGISTDNGGMYLEGTPSQVGNQARFIAHEATWTDEVLVWNLRHEYVHYLDGRFNQYGAFNYFDIDTGKSVWWSEGLAEYISHQNRYDEAVTIGRSQAFTLSEILSNTYNSGTDRVYRWGYLAVRFLFENHRADVDALLVHARGGEASEWLNYINDTIGTQYDSEWNAWLLTVSSNDTPLDGGVVVPPLDSDGDGVADSDDAFPFDPTETLDSDSDGVGDNRDAFPLDSSETIDSDGDGYGDNSDVFPLDATEWADENGNGIGDNADANNGGGTEPVEHCGATTLNDGNLNQEQVECVSGAGTNYFYTYVAADNTQLYISTAGGNGDVDLYFSQDTWAGANSFTAKSVTSGNNELIDVVANRGWVYVSTSTAQAFDGVSLKVSLTAPATGGGNNGGTTPTIVSDACATLSPYSYGGLAFGEAICIADGHSSYYFYVPSDTASISIDSAHGTGNVNLYANGSTWASPTSFDAKSENSGNVESITVTSPNEGWYYISADGAPSSSGASLVVNVTPQ</sequence>
<keyword evidence="11" id="KW-0482">Metalloprotease</keyword>
<evidence type="ECO:0000256" key="8">
    <source>
        <dbReference type="ARBA" id="ARBA00022729"/>
    </source>
</evidence>
<feature type="compositionally biased region" description="Polar residues" evidence="14">
    <location>
        <begin position="42"/>
        <end position="61"/>
    </location>
</feature>
<dbReference type="Gene3D" id="1.10.390.20">
    <property type="match status" value="1"/>
</dbReference>
<feature type="active site" evidence="13">
    <location>
        <position position="517"/>
    </location>
</feature>
<evidence type="ECO:0000256" key="1">
    <source>
        <dbReference type="ARBA" id="ARBA00000424"/>
    </source>
</evidence>
<dbReference type="PRINTS" id="PR00931">
    <property type="entry name" value="MICOLLPTASE"/>
</dbReference>
<dbReference type="Pfam" id="PF08453">
    <property type="entry name" value="Peptidase_M9_N"/>
    <property type="match status" value="1"/>
</dbReference>
<accession>A0A1E5IQ23</accession>
<feature type="signal peptide" evidence="15">
    <location>
        <begin position="1"/>
        <end position="35"/>
    </location>
</feature>
<dbReference type="Pfam" id="PF01752">
    <property type="entry name" value="Peptidase_M9"/>
    <property type="match status" value="1"/>
</dbReference>
<dbReference type="GO" id="GO:0004222">
    <property type="term" value="F:metalloendopeptidase activity"/>
    <property type="evidence" value="ECO:0007669"/>
    <property type="project" value="UniProtKB-EC"/>
</dbReference>
<evidence type="ECO:0000256" key="14">
    <source>
        <dbReference type="SAM" id="MobiDB-lite"/>
    </source>
</evidence>
<dbReference type="Gene3D" id="2.60.120.380">
    <property type="match status" value="2"/>
</dbReference>
<dbReference type="PANTHER" id="PTHR13062">
    <property type="entry name" value="COLLAGENASE"/>
    <property type="match status" value="1"/>
</dbReference>
<dbReference type="InterPro" id="IPR013661">
    <property type="entry name" value="Peptidase_M9_N_dom"/>
</dbReference>
<dbReference type="GO" id="GO:0006508">
    <property type="term" value="P:proteolysis"/>
    <property type="evidence" value="ECO:0007669"/>
    <property type="project" value="UniProtKB-KW"/>
</dbReference>
<feature type="region of interest" description="Disordered" evidence="14">
    <location>
        <begin position="42"/>
        <end position="75"/>
    </location>
</feature>
<feature type="region of interest" description="Disordered" evidence="14">
    <location>
        <begin position="663"/>
        <end position="692"/>
    </location>
</feature>
<keyword evidence="10" id="KW-0862">Zinc</keyword>
<comment type="catalytic activity">
    <reaction evidence="1">
        <text>Digestion of native collagen in the triple helical region at Xaa-|-Gly bonds. With synthetic peptides, a preference is shown for Gly at P3 and P1', Pro and Ala at P2 and P2', and hydroxyproline, Ala or Arg at P3'.</text>
        <dbReference type="EC" id="3.4.24.3"/>
    </reaction>
</comment>
<dbReference type="Pfam" id="PF04151">
    <property type="entry name" value="PPC"/>
    <property type="match status" value="1"/>
</dbReference>
<evidence type="ECO:0000256" key="5">
    <source>
        <dbReference type="ARBA" id="ARBA00022525"/>
    </source>
</evidence>
<evidence type="ECO:0000256" key="12">
    <source>
        <dbReference type="ARBA" id="ARBA00023145"/>
    </source>
</evidence>
<evidence type="ECO:0000256" key="9">
    <source>
        <dbReference type="ARBA" id="ARBA00022801"/>
    </source>
</evidence>
<proteinExistence type="predicted"/>
<name>A0A1E5IQ23_SHECO</name>
<dbReference type="STRING" id="23.BEL05_03390"/>
<comment type="subcellular location">
    <subcellularLocation>
        <location evidence="3">Secreted</location>
    </subcellularLocation>
</comment>
<organism evidence="18 19">
    <name type="scientific">Shewanella colwelliana</name>
    <name type="common">Alteromonas colwelliana</name>
    <dbReference type="NCBI Taxonomy" id="23"/>
    <lineage>
        <taxon>Bacteria</taxon>
        <taxon>Pseudomonadati</taxon>
        <taxon>Pseudomonadota</taxon>
        <taxon>Gammaproteobacteria</taxon>
        <taxon>Alteromonadales</taxon>
        <taxon>Shewanellaceae</taxon>
        <taxon>Shewanella</taxon>
    </lineage>
</organism>
<dbReference type="EMBL" id="MCBT01000048">
    <property type="protein sequence ID" value="OEG72053.1"/>
    <property type="molecule type" value="Genomic_DNA"/>
</dbReference>
<evidence type="ECO:0000313" key="19">
    <source>
        <dbReference type="Proteomes" id="UP000095230"/>
    </source>
</evidence>
<evidence type="ECO:0000259" key="16">
    <source>
        <dbReference type="Pfam" id="PF04151"/>
    </source>
</evidence>
<dbReference type="OrthoDB" id="9802683at2"/>
<dbReference type="GO" id="GO:0008270">
    <property type="term" value="F:zinc ion binding"/>
    <property type="evidence" value="ECO:0007669"/>
    <property type="project" value="InterPro"/>
</dbReference>
<dbReference type="Gene3D" id="3.40.30.160">
    <property type="entry name" value="Collagenase ColT, N-terminal domain"/>
    <property type="match status" value="1"/>
</dbReference>
<gene>
    <name evidence="18" type="ORF">BEL05_03390</name>
</gene>
<dbReference type="GO" id="GO:0005576">
    <property type="term" value="C:extracellular region"/>
    <property type="evidence" value="ECO:0007669"/>
    <property type="project" value="UniProtKB-SubCell"/>
</dbReference>
<evidence type="ECO:0000313" key="18">
    <source>
        <dbReference type="EMBL" id="OEG72053.1"/>
    </source>
</evidence>
<feature type="domain" description="Peptidase C-terminal archaeal/bacterial" evidence="16">
    <location>
        <begin position="903"/>
        <end position="968"/>
    </location>
</feature>
<dbReference type="EC" id="3.4.24.3" evidence="4"/>
<keyword evidence="12" id="KW-0865">Zymogen</keyword>
<evidence type="ECO:0000256" key="2">
    <source>
        <dbReference type="ARBA" id="ARBA00001947"/>
    </source>
</evidence>
<dbReference type="InterPro" id="IPR007280">
    <property type="entry name" value="Peptidase_C_arc/bac"/>
</dbReference>
<comment type="cofactor">
    <cofactor evidence="2">
        <name>Zn(2+)</name>
        <dbReference type="ChEBI" id="CHEBI:29105"/>
    </cofactor>
</comment>
<feature type="domain" description="Peptidase M9 collagenase N-terminal" evidence="17">
    <location>
        <begin position="114"/>
        <end position="292"/>
    </location>
</feature>
<evidence type="ECO:0000256" key="11">
    <source>
        <dbReference type="ARBA" id="ARBA00023049"/>
    </source>
</evidence>
<evidence type="ECO:0000256" key="4">
    <source>
        <dbReference type="ARBA" id="ARBA00012653"/>
    </source>
</evidence>